<organism evidence="2 3">
    <name type="scientific">Lactarius akahatsu</name>
    <dbReference type="NCBI Taxonomy" id="416441"/>
    <lineage>
        <taxon>Eukaryota</taxon>
        <taxon>Fungi</taxon>
        <taxon>Dikarya</taxon>
        <taxon>Basidiomycota</taxon>
        <taxon>Agaricomycotina</taxon>
        <taxon>Agaricomycetes</taxon>
        <taxon>Russulales</taxon>
        <taxon>Russulaceae</taxon>
        <taxon>Lactarius</taxon>
    </lineage>
</organism>
<dbReference type="Proteomes" id="UP001201163">
    <property type="component" value="Unassembled WGS sequence"/>
</dbReference>
<evidence type="ECO:0000313" key="2">
    <source>
        <dbReference type="EMBL" id="KAH8985899.1"/>
    </source>
</evidence>
<gene>
    <name evidence="2" type="ORF">EDB92DRAFT_1949568</name>
</gene>
<comment type="caution">
    <text evidence="2">The sequence shown here is derived from an EMBL/GenBank/DDBJ whole genome shotgun (WGS) entry which is preliminary data.</text>
</comment>
<evidence type="ECO:0000313" key="3">
    <source>
        <dbReference type="Proteomes" id="UP001201163"/>
    </source>
</evidence>
<name>A0AAD4LBU9_9AGAM</name>
<protein>
    <submittedName>
        <fullName evidence="2">Uncharacterized protein</fullName>
    </submittedName>
</protein>
<feature type="region of interest" description="Disordered" evidence="1">
    <location>
        <begin position="57"/>
        <end position="82"/>
    </location>
</feature>
<dbReference type="EMBL" id="JAKELL010000059">
    <property type="protein sequence ID" value="KAH8985899.1"/>
    <property type="molecule type" value="Genomic_DNA"/>
</dbReference>
<keyword evidence="3" id="KW-1185">Reference proteome</keyword>
<feature type="compositionally biased region" description="Polar residues" evidence="1">
    <location>
        <begin position="101"/>
        <end position="118"/>
    </location>
</feature>
<sequence>MRFQAHTSGCPSEAEFSGLTPLSPVSFLSSQSPLVTNHMPRQSSLPPRDIFRKFIRKPETTSTNTSPETPPCQPEPSTSNSTLNITEAFTSDYEITPRPNHAQSIPGSFSPQTEPSPQSSIPFLTLVAQSYKHFVPPSLIPVLKSTISPSTSCTPATSSNLPLPAQSTSLIVSAKARSLSNPQKPLLPPPTSFVTASLALAPNLASVASSLSLNTPSTVSSITTLYRSIIPIFHSKPYHNHFLFRPNLYSILYRSCSNCHTSYTSTPSHSHCSPKTYGFHSCYRPHGHASCLLT</sequence>
<evidence type="ECO:0000256" key="1">
    <source>
        <dbReference type="SAM" id="MobiDB-lite"/>
    </source>
</evidence>
<dbReference type="AlphaFoldDB" id="A0AAD4LBU9"/>
<accession>A0AAD4LBU9</accession>
<reference evidence="2" key="1">
    <citation type="submission" date="2022-01" db="EMBL/GenBank/DDBJ databases">
        <title>Comparative genomics reveals a dynamic genome evolution in the ectomycorrhizal milk-cap (Lactarius) mushrooms.</title>
        <authorList>
            <consortium name="DOE Joint Genome Institute"/>
            <person name="Lebreton A."/>
            <person name="Tang N."/>
            <person name="Kuo A."/>
            <person name="LaButti K."/>
            <person name="Drula E."/>
            <person name="Barry K."/>
            <person name="Clum A."/>
            <person name="Lipzen A."/>
            <person name="Mousain D."/>
            <person name="Ng V."/>
            <person name="Wang R."/>
            <person name="Wang X."/>
            <person name="Dai Y."/>
            <person name="Henrissat B."/>
            <person name="Grigoriev I.V."/>
            <person name="Guerin-Laguette A."/>
            <person name="Yu F."/>
            <person name="Martin F.M."/>
        </authorList>
    </citation>
    <scope>NUCLEOTIDE SEQUENCE</scope>
    <source>
        <strain evidence="2">QP</strain>
    </source>
</reference>
<feature type="region of interest" description="Disordered" evidence="1">
    <location>
        <begin position="96"/>
        <end position="118"/>
    </location>
</feature>
<proteinExistence type="predicted"/>